<evidence type="ECO:0000313" key="8">
    <source>
        <dbReference type="Proteomes" id="UP001454036"/>
    </source>
</evidence>
<evidence type="ECO:0000313" key="7">
    <source>
        <dbReference type="EMBL" id="GAA0174881.1"/>
    </source>
</evidence>
<dbReference type="EMBL" id="BAABME010026996">
    <property type="protein sequence ID" value="GAA0174881.1"/>
    <property type="molecule type" value="Genomic_DNA"/>
</dbReference>
<evidence type="ECO:0008006" key="9">
    <source>
        <dbReference type="Google" id="ProtNLM"/>
    </source>
</evidence>
<keyword evidence="4" id="KW-0472">Membrane</keyword>
<protein>
    <recommendedName>
        <fullName evidence="9">Protein BPS1, chloroplastic-like</fullName>
    </recommendedName>
</protein>
<organism evidence="6 8">
    <name type="scientific">Lithospermum erythrorhizon</name>
    <name type="common">Purple gromwell</name>
    <name type="synonym">Lithospermum officinale var. erythrorhizon</name>
    <dbReference type="NCBI Taxonomy" id="34254"/>
    <lineage>
        <taxon>Eukaryota</taxon>
        <taxon>Viridiplantae</taxon>
        <taxon>Streptophyta</taxon>
        <taxon>Embryophyta</taxon>
        <taxon>Tracheophyta</taxon>
        <taxon>Spermatophyta</taxon>
        <taxon>Magnoliopsida</taxon>
        <taxon>eudicotyledons</taxon>
        <taxon>Gunneridae</taxon>
        <taxon>Pentapetalae</taxon>
        <taxon>asterids</taxon>
        <taxon>lamiids</taxon>
        <taxon>Boraginales</taxon>
        <taxon>Boraginaceae</taxon>
        <taxon>Boraginoideae</taxon>
        <taxon>Lithospermeae</taxon>
        <taxon>Lithospermum</taxon>
    </lineage>
</organism>
<name>A0AAV3RAN4_LITER</name>
<reference evidence="6 8" key="1">
    <citation type="submission" date="2024-01" db="EMBL/GenBank/DDBJ databases">
        <title>The complete chloroplast genome sequence of Lithospermum erythrorhizon: insights into the phylogenetic relationship among Boraginaceae species and the maternal lineages of purple gromwells.</title>
        <authorList>
            <person name="Okada T."/>
            <person name="Watanabe K."/>
        </authorList>
    </citation>
    <scope>NUCLEOTIDE SEQUENCE [LARGE SCALE GENOMIC DNA]</scope>
</reference>
<dbReference type="GO" id="GO:0016020">
    <property type="term" value="C:membrane"/>
    <property type="evidence" value="ECO:0007669"/>
    <property type="project" value="UniProtKB-SubCell"/>
</dbReference>
<accession>A0AAV3RAN4</accession>
<comment type="similarity">
    <text evidence="5">Belongs to the ROH1 family.</text>
</comment>
<evidence type="ECO:0000256" key="5">
    <source>
        <dbReference type="ARBA" id="ARBA00035114"/>
    </source>
</evidence>
<evidence type="ECO:0000256" key="4">
    <source>
        <dbReference type="ARBA" id="ARBA00023136"/>
    </source>
</evidence>
<sequence length="350" mass="39134">MSRSQDPQRPFFPFGNPFRMILPKSSSLSPRLVAILNSFEETLAERLKTLKPKDCKEIQSLSWMISALNSLFAIHTDVKSLITSLELPVSNWDDKWIDVYLDNSVKLLDVCIAFSSEISRLNQGHLFLHCSLHNLDCATAEQFLKARSSLDGWKQHVSSKNPRLEKCFSILDNLVDTLDLPKIKNSSKGKVLMCAMYGVRVITVFICRVLAAAFSCSAVKLSDLKVRETCLWSEAFTDLQACVHGQVRNALSSGKVAVMKELDLVDATVTKLYPLIQITDDAEAMRSSITELRESADILSQGLHLLSKEVDGFFQIVLTGRDALLGNLRVGSDLSNSTRKNNHPEWSTVR</sequence>
<dbReference type="Pfam" id="PF05633">
    <property type="entry name" value="ROH1-like"/>
    <property type="match status" value="1"/>
</dbReference>
<proteinExistence type="inferred from homology"/>
<evidence type="ECO:0000256" key="2">
    <source>
        <dbReference type="ARBA" id="ARBA00022692"/>
    </source>
</evidence>
<evidence type="ECO:0000256" key="1">
    <source>
        <dbReference type="ARBA" id="ARBA00004167"/>
    </source>
</evidence>
<gene>
    <name evidence="6" type="ORF">LIER_41514</name>
    <name evidence="7" type="ORF">LIER_41809</name>
</gene>
<dbReference type="AlphaFoldDB" id="A0AAV3RAN4"/>
<comment type="subcellular location">
    <subcellularLocation>
        <location evidence="1">Membrane</location>
        <topology evidence="1">Single-pass membrane protein</topology>
    </subcellularLocation>
</comment>
<dbReference type="PANTHER" id="PTHR31509">
    <property type="entry name" value="BPS1-LIKE PROTEIN"/>
    <property type="match status" value="1"/>
</dbReference>
<evidence type="ECO:0000256" key="3">
    <source>
        <dbReference type="ARBA" id="ARBA00022989"/>
    </source>
</evidence>
<keyword evidence="8" id="KW-1185">Reference proteome</keyword>
<keyword evidence="3" id="KW-1133">Transmembrane helix</keyword>
<comment type="caution">
    <text evidence="6">The sequence shown here is derived from an EMBL/GenBank/DDBJ whole genome shotgun (WGS) entry which is preliminary data.</text>
</comment>
<evidence type="ECO:0000313" key="6">
    <source>
        <dbReference type="EMBL" id="GAA0173365.1"/>
    </source>
</evidence>
<dbReference type="Proteomes" id="UP001454036">
    <property type="component" value="Unassembled WGS sequence"/>
</dbReference>
<keyword evidence="2" id="KW-0812">Transmembrane</keyword>
<dbReference type="EMBL" id="BAABME010026136">
    <property type="protein sequence ID" value="GAA0173365.1"/>
    <property type="molecule type" value="Genomic_DNA"/>
</dbReference>
<dbReference type="InterPro" id="IPR008511">
    <property type="entry name" value="ROH1-like"/>
</dbReference>